<dbReference type="SMART" id="SM00388">
    <property type="entry name" value="HisKA"/>
    <property type="match status" value="1"/>
</dbReference>
<evidence type="ECO:0000313" key="16">
    <source>
        <dbReference type="Proteomes" id="UP001465668"/>
    </source>
</evidence>
<dbReference type="PROSITE" id="PS50112">
    <property type="entry name" value="PAS"/>
    <property type="match status" value="1"/>
</dbReference>
<feature type="region of interest" description="Disordered" evidence="9">
    <location>
        <begin position="2059"/>
        <end position="2093"/>
    </location>
</feature>
<feature type="compositionally biased region" description="Low complexity" evidence="9">
    <location>
        <begin position="1011"/>
        <end position="1040"/>
    </location>
</feature>
<dbReference type="InterPro" id="IPR036097">
    <property type="entry name" value="HisK_dim/P_sf"/>
</dbReference>
<feature type="region of interest" description="Disordered" evidence="9">
    <location>
        <begin position="705"/>
        <end position="778"/>
    </location>
</feature>
<dbReference type="Gene3D" id="3.30.450.20">
    <property type="entry name" value="PAS domain"/>
    <property type="match status" value="1"/>
</dbReference>
<dbReference type="CDD" id="cd00130">
    <property type="entry name" value="PAS"/>
    <property type="match status" value="1"/>
</dbReference>
<dbReference type="InterPro" id="IPR000014">
    <property type="entry name" value="PAS"/>
</dbReference>
<dbReference type="PROSITE" id="PS50199">
    <property type="entry name" value="ZF_RANBP2_2"/>
    <property type="match status" value="1"/>
</dbReference>
<dbReference type="PROSITE" id="PS51397">
    <property type="entry name" value="WLM"/>
    <property type="match status" value="1"/>
</dbReference>
<comment type="caution">
    <text evidence="15">The sequence shown here is derived from an EMBL/GenBank/DDBJ whole genome shotgun (WGS) entry which is preliminary data.</text>
</comment>
<gene>
    <name evidence="15" type="ORF">SCAR479_07845</name>
</gene>
<evidence type="ECO:0000259" key="12">
    <source>
        <dbReference type="PROSITE" id="PS50112"/>
    </source>
</evidence>
<evidence type="ECO:0000256" key="7">
    <source>
        <dbReference type="PROSITE-ProRule" id="PRU00322"/>
    </source>
</evidence>
<keyword evidence="3 7" id="KW-0863">Zinc-finger</keyword>
<dbReference type="Gene3D" id="3.30.565.10">
    <property type="entry name" value="Histidine kinase-like ATPase, C-terminal domain"/>
    <property type="match status" value="1"/>
</dbReference>
<feature type="domain" description="Response regulatory" evidence="11">
    <location>
        <begin position="1813"/>
        <end position="1939"/>
    </location>
</feature>
<feature type="domain" description="RanBP2-type" evidence="13">
    <location>
        <begin position="314"/>
        <end position="343"/>
    </location>
</feature>
<evidence type="ECO:0000256" key="5">
    <source>
        <dbReference type="ARBA" id="ARBA00023012"/>
    </source>
</evidence>
<dbReference type="InterPro" id="IPR035965">
    <property type="entry name" value="PAS-like_dom_sf"/>
</dbReference>
<dbReference type="Pfam" id="PF08325">
    <property type="entry name" value="WLM"/>
    <property type="match status" value="1"/>
</dbReference>
<feature type="compositionally biased region" description="Low complexity" evidence="9">
    <location>
        <begin position="1048"/>
        <end position="1058"/>
    </location>
</feature>
<feature type="coiled-coil region" evidence="8">
    <location>
        <begin position="1469"/>
        <end position="1500"/>
    </location>
</feature>
<evidence type="ECO:0000313" key="15">
    <source>
        <dbReference type="EMBL" id="KAK9775456.1"/>
    </source>
</evidence>
<dbReference type="InterPro" id="IPR005467">
    <property type="entry name" value="His_kinase_dom"/>
</dbReference>
<feature type="region of interest" description="Disordered" evidence="9">
    <location>
        <begin position="614"/>
        <end position="641"/>
    </location>
</feature>
<keyword evidence="4" id="KW-0862">Zinc</keyword>
<organism evidence="15 16">
    <name type="scientific">Seiridium cardinale</name>
    <dbReference type="NCBI Taxonomy" id="138064"/>
    <lineage>
        <taxon>Eukaryota</taxon>
        <taxon>Fungi</taxon>
        <taxon>Dikarya</taxon>
        <taxon>Ascomycota</taxon>
        <taxon>Pezizomycotina</taxon>
        <taxon>Sordariomycetes</taxon>
        <taxon>Xylariomycetidae</taxon>
        <taxon>Amphisphaeriales</taxon>
        <taxon>Sporocadaceae</taxon>
        <taxon>Seiridium</taxon>
    </lineage>
</organism>
<dbReference type="EMBL" id="JARVKM010000034">
    <property type="protein sequence ID" value="KAK9775456.1"/>
    <property type="molecule type" value="Genomic_DNA"/>
</dbReference>
<feature type="region of interest" description="Disordered" evidence="9">
    <location>
        <begin position="981"/>
        <end position="1058"/>
    </location>
</feature>
<evidence type="ECO:0000259" key="11">
    <source>
        <dbReference type="PROSITE" id="PS50110"/>
    </source>
</evidence>
<dbReference type="NCBIfam" id="TIGR00229">
    <property type="entry name" value="sensory_box"/>
    <property type="match status" value="1"/>
</dbReference>
<dbReference type="PROSITE" id="PS50110">
    <property type="entry name" value="RESPONSE_REGULATORY"/>
    <property type="match status" value="1"/>
</dbReference>
<evidence type="ECO:0000259" key="13">
    <source>
        <dbReference type="PROSITE" id="PS50199"/>
    </source>
</evidence>
<name>A0ABR2XNS6_9PEZI</name>
<feature type="domain" description="WLM" evidence="14">
    <location>
        <begin position="1"/>
        <end position="196"/>
    </location>
</feature>
<feature type="region of interest" description="Disordered" evidence="9">
    <location>
        <begin position="888"/>
        <end position="929"/>
    </location>
</feature>
<dbReference type="Gene3D" id="3.40.50.2300">
    <property type="match status" value="1"/>
</dbReference>
<dbReference type="PROSITE" id="PS50109">
    <property type="entry name" value="HIS_KIN"/>
    <property type="match status" value="1"/>
</dbReference>
<dbReference type="CDD" id="cd16922">
    <property type="entry name" value="HATPase_EvgS-ArcB-TorS-like"/>
    <property type="match status" value="1"/>
</dbReference>
<feature type="compositionally biased region" description="Polar residues" evidence="9">
    <location>
        <begin position="2029"/>
        <end position="2043"/>
    </location>
</feature>
<feature type="domain" description="PAS" evidence="12">
    <location>
        <begin position="1203"/>
        <end position="1273"/>
    </location>
</feature>
<feature type="compositionally biased region" description="Basic and acidic residues" evidence="9">
    <location>
        <begin position="2014"/>
        <end position="2023"/>
    </location>
</feature>
<feature type="domain" description="Histidine kinase" evidence="10">
    <location>
        <begin position="1509"/>
        <end position="1732"/>
    </location>
</feature>
<dbReference type="PRINTS" id="PR00344">
    <property type="entry name" value="BCTRLSENSOR"/>
</dbReference>
<accession>A0ABR2XNS6</accession>
<feature type="compositionally biased region" description="Low complexity" evidence="9">
    <location>
        <begin position="898"/>
        <end position="910"/>
    </location>
</feature>
<evidence type="ECO:0000256" key="8">
    <source>
        <dbReference type="SAM" id="Coils"/>
    </source>
</evidence>
<dbReference type="InterPro" id="IPR003594">
    <property type="entry name" value="HATPase_dom"/>
</dbReference>
<dbReference type="PROSITE" id="PS01358">
    <property type="entry name" value="ZF_RANBP2_1"/>
    <property type="match status" value="1"/>
</dbReference>
<dbReference type="SUPFAM" id="SSF55785">
    <property type="entry name" value="PYP-like sensor domain (PAS domain)"/>
    <property type="match status" value="1"/>
</dbReference>
<proteinExistence type="predicted"/>
<evidence type="ECO:0000256" key="2">
    <source>
        <dbReference type="ARBA" id="ARBA00022723"/>
    </source>
</evidence>
<dbReference type="CDD" id="cd00082">
    <property type="entry name" value="HisKA"/>
    <property type="match status" value="1"/>
</dbReference>
<dbReference type="InterPro" id="IPR013536">
    <property type="entry name" value="WLM_dom"/>
</dbReference>
<dbReference type="SUPFAM" id="SSF52172">
    <property type="entry name" value="CheY-like"/>
    <property type="match status" value="1"/>
</dbReference>
<dbReference type="PANTHER" id="PTHR45339">
    <property type="entry name" value="HYBRID SIGNAL TRANSDUCTION HISTIDINE KINASE J"/>
    <property type="match status" value="1"/>
</dbReference>
<dbReference type="Pfam" id="PF00512">
    <property type="entry name" value="HisKA"/>
    <property type="match status" value="1"/>
</dbReference>
<dbReference type="SMART" id="SM00448">
    <property type="entry name" value="REC"/>
    <property type="match status" value="1"/>
</dbReference>
<dbReference type="Pfam" id="PF00072">
    <property type="entry name" value="Response_reg"/>
    <property type="match status" value="1"/>
</dbReference>
<keyword evidence="16" id="KW-1185">Reference proteome</keyword>
<dbReference type="SUPFAM" id="SSF47384">
    <property type="entry name" value="Homodimeric domain of signal transducing histidine kinase"/>
    <property type="match status" value="1"/>
</dbReference>
<reference evidence="15 16" key="1">
    <citation type="submission" date="2024-02" db="EMBL/GenBank/DDBJ databases">
        <title>First draft genome assembly of two strains of Seiridium cardinale.</title>
        <authorList>
            <person name="Emiliani G."/>
            <person name="Scali E."/>
        </authorList>
    </citation>
    <scope>NUCLEOTIDE SEQUENCE [LARGE SCALE GENOMIC DNA]</scope>
    <source>
        <strain evidence="15 16">BM-138-000479</strain>
    </source>
</reference>
<evidence type="ECO:0000259" key="14">
    <source>
        <dbReference type="PROSITE" id="PS51397"/>
    </source>
</evidence>
<dbReference type="PANTHER" id="PTHR45339:SF1">
    <property type="entry name" value="HYBRID SIGNAL TRANSDUCTION HISTIDINE KINASE J"/>
    <property type="match status" value="1"/>
</dbReference>
<keyword evidence="1 6" id="KW-0597">Phosphoprotein</keyword>
<keyword evidence="5" id="KW-0902">Two-component regulatory system</keyword>
<feature type="compositionally biased region" description="Polar residues" evidence="9">
    <location>
        <begin position="258"/>
        <end position="278"/>
    </location>
</feature>
<dbReference type="InterPro" id="IPR011006">
    <property type="entry name" value="CheY-like_superfamily"/>
</dbReference>
<evidence type="ECO:0000256" key="6">
    <source>
        <dbReference type="PROSITE-ProRule" id="PRU00169"/>
    </source>
</evidence>
<dbReference type="InterPro" id="IPR001876">
    <property type="entry name" value="Znf_RanBP2"/>
</dbReference>
<keyword evidence="8" id="KW-0175">Coiled coil</keyword>
<dbReference type="SMART" id="SM00091">
    <property type="entry name" value="PAS"/>
    <property type="match status" value="2"/>
</dbReference>
<dbReference type="SMART" id="SM00086">
    <property type="entry name" value="PAC"/>
    <property type="match status" value="1"/>
</dbReference>
<dbReference type="GO" id="GO:0016301">
    <property type="term" value="F:kinase activity"/>
    <property type="evidence" value="ECO:0007669"/>
    <property type="project" value="UniProtKB-KW"/>
</dbReference>
<dbReference type="InterPro" id="IPR001610">
    <property type="entry name" value="PAC"/>
</dbReference>
<dbReference type="Proteomes" id="UP001465668">
    <property type="component" value="Unassembled WGS sequence"/>
</dbReference>
<evidence type="ECO:0000256" key="3">
    <source>
        <dbReference type="ARBA" id="ARBA00022771"/>
    </source>
</evidence>
<dbReference type="InterPro" id="IPR003661">
    <property type="entry name" value="HisK_dim/P_dom"/>
</dbReference>
<dbReference type="SMART" id="SM00387">
    <property type="entry name" value="HATPase_c"/>
    <property type="match status" value="1"/>
</dbReference>
<evidence type="ECO:0000256" key="1">
    <source>
        <dbReference type="ARBA" id="ARBA00022553"/>
    </source>
</evidence>
<keyword evidence="2" id="KW-0479">Metal-binding</keyword>
<dbReference type="InterPro" id="IPR036890">
    <property type="entry name" value="HATPase_C_sf"/>
</dbReference>
<sequence length="2093" mass="231673">MPEIDPLVIAYSHLKEFPRADHALQTLQKIASLVKPIMRARGWKVRQLTEFYPNEQNLLGLNVNRGQKICLRLRYPGDRNQFLPLEQVTDTMLHELSHNVHGPHDAKFHALWDQLRDEHEALMMKGYTGEGFLSEGYRLGGRGAVPMHEARRLARAAAEKRRNLGAGSGQRLGGRPLRPGEDIRRVIVSAVERRNQTLRGCANDTHNEEEIRAIADAATKNGFRTQAEEDAANEAAIAQALWELVQEDEKVKYGDSYQPVTASNPTGSGGSQPQTNVAGKSWPSPMPPSVPVLQSHSHISHNISANSDADRATTPTSWTCQICTLQNPLNYLCCDACGTERAEDVSSGLARRTVKRQRTETVDLTAGQAKGAPGPRPAQKPNSKSYGGHPTSEHLPLETRTWTCSFCGREREWSYWSCDLCVIESFDDGCVVTGFSISPTGDGLMTGPLEDKRPSDGQCDLLLWILGGPTAPATQPLKPPKPYRHSVACPTASVTFVFFLTRLPAWDLARNLALAISLFHVAADLQFPTDTTSSRRGRTGESSALFNCFPLPVCLYLSACIGTVVEAFVSTLPTLLSTRPTSQILGRGRSHWTTNPWSLHSSFQTDRNISLIDQPDLDRSPPPSSACRSALDNNSQRALPRSDFGPLSKLCFARTPTPGQNPRVLSLVPTFLKGRVKWASVFHLHRVFGVGAMVSKALDVTHRKDDNVHSSSSVIRETSPPPLEAAPTGSLPESPSRLRRNPDLSLRRNAPILSSEPGDLPDGTPAMPPRSKRSQSGSPFRLALPYISPGQLAFSALQYLPIPVIVLNNFKTVVLANEAMGRLLGMVTDTTEHQEISSAVDQLRGQTLSQVGIDMLQDGRPVWVSWDDLLDSLVTDGMTQAADVMPKTYTADGTAPGESTPTITSSQTITEEPDSLDPDQGAASQDRVSPNSVIEVVVSSKAFRAAAKQKPDHHTLAKMIINIFEIDENQTYFTLTFTNTETSASSVPSRRKVPRSSTTALEAADKKSILHSNPPSVSSSHDSNSPSIRVSPSAVSLSSSPFPPMGPPSRSTTSSTPSLFQKMTTIKDALLDNTQIPILAMWKDGSAPVMNTAARDLFIDPTAAEETDRDGFDILSEWRVYDEDFTRRYEWSEFPIAVLLRTGEPFTNMRIGMYNGLQDKRIVFDVLGEIIKDPATGEMIAGVVTCRDVTDMAKEITTIKEQDEERFKLICDTMPQLVWTTTPDGLHDFFNSRWYDYTGLAPEESLGLGWKNPFHPDDMPSTVRRWKHSLETGDPYYTEYRCLSKHGEWRWMLGRALPLRNKQTGKIEKWFGTCTDVHESMETKSAAKRMRQQLLSVLSHGQTTIFSVDRNRKITMLEGALIWNTLKENKKPDEESSDDDLYALKYVGANVEAVFNDLNPRMRPGEVPSFLNPLHEMLDGRLKRDYIQEHEIDSHFFRTRFIPTMGRQSRDGMTSESIVDGVIGIIMDVTELKERELDLKAQAKEKRQLLANEAAAKEASRLKSQFLANMSHEIRTPITGVIGMAELLLDLELGQEQTEYAHNIVRSANALLTVINDILDFSKVESGRLDIEEVQFSLSVVVQDVSKMLGFAAERKNLEFHSNVSSDIAQDLVVLGDPGRVRQIITNLLTNSIKFTNNGHVKFSVWKEKETQDIIEIKFVIEDTGVGIEDEVRKRLFQPFSQGDSSTARKFGGTGLGLTISKNLVELMHGRIMLESSIGNGTTATFWIPFNKPQASQISSLVDEVGSLPDRLQSEMSVSCNSSEYEHIINTPPAEPLRNTHKRSPHRARSVNLPSPLLFVEEELSMAERAKVSVLVVEDNAINQQIATKTIKKLGFKVDAVWNGKEALEYLESSQEGKQRKPDIILMDVQMPVIDGYKATHILRHHVPYRAYTKDVPIVAMTASAIQGDREKCKKAGMDDYLAKPVRGKLLERMLVKWSRSRRKSPATSEYTDLSVSDCSETGEHCLSADIPTFAQEDSDCGVPTPNEGPSPGPSPRSKGDDTSPSLLTPRPSMRRDGSHEVKSYPFGSFSSTASGQSRQLDTNELAMQLRDDKLLDAAGGADAAKNQLPGQYSEGDSLTEENVEKLEQEVAK</sequence>
<keyword evidence="15" id="KW-0418">Kinase</keyword>
<dbReference type="InterPro" id="IPR001789">
    <property type="entry name" value="Sig_transdc_resp-reg_receiver"/>
</dbReference>
<feature type="region of interest" description="Disordered" evidence="9">
    <location>
        <begin position="256"/>
        <end position="286"/>
    </location>
</feature>
<dbReference type="CDD" id="cd17546">
    <property type="entry name" value="REC_hyHK_CKI1_RcsC-like"/>
    <property type="match status" value="1"/>
</dbReference>
<evidence type="ECO:0000256" key="4">
    <source>
        <dbReference type="ARBA" id="ARBA00022833"/>
    </source>
</evidence>
<protein>
    <submittedName>
        <fullName evidence="15">Histidine kinase</fullName>
    </submittedName>
</protein>
<evidence type="ECO:0000259" key="10">
    <source>
        <dbReference type="PROSITE" id="PS50109"/>
    </source>
</evidence>
<feature type="region of interest" description="Disordered" evidence="9">
    <location>
        <begin position="349"/>
        <end position="392"/>
    </location>
</feature>
<dbReference type="Pfam" id="PF02518">
    <property type="entry name" value="HATPase_c"/>
    <property type="match status" value="1"/>
</dbReference>
<feature type="region of interest" description="Disordered" evidence="9">
    <location>
        <begin position="1976"/>
        <end position="2046"/>
    </location>
</feature>
<dbReference type="SUPFAM" id="SSF55874">
    <property type="entry name" value="ATPase domain of HSP90 chaperone/DNA topoisomerase II/histidine kinase"/>
    <property type="match status" value="1"/>
</dbReference>
<dbReference type="InterPro" id="IPR004358">
    <property type="entry name" value="Sig_transdc_His_kin-like_C"/>
</dbReference>
<evidence type="ECO:0000256" key="9">
    <source>
        <dbReference type="SAM" id="MobiDB-lite"/>
    </source>
</evidence>
<dbReference type="Gene3D" id="1.10.287.130">
    <property type="match status" value="1"/>
</dbReference>
<keyword evidence="15" id="KW-0808">Transferase</keyword>
<feature type="compositionally biased region" description="Basic and acidic residues" evidence="9">
    <location>
        <begin position="2083"/>
        <end position="2093"/>
    </location>
</feature>
<dbReference type="InterPro" id="IPR013655">
    <property type="entry name" value="PAS_fold_3"/>
</dbReference>
<dbReference type="Pfam" id="PF08447">
    <property type="entry name" value="PAS_3"/>
    <property type="match status" value="1"/>
</dbReference>
<feature type="modified residue" description="4-aspartylphosphate" evidence="6">
    <location>
        <position position="1868"/>
    </location>
</feature>